<dbReference type="Proteomes" id="UP000008142">
    <property type="component" value="Unassembled WGS sequence"/>
</dbReference>
<reference evidence="2" key="1">
    <citation type="submission" date="2008-07" db="EMBL/GenBank/DDBJ databases">
        <title>Annotation of Ajellomyces capsulatus strain H88.</title>
        <authorList>
            <person name="Champion M."/>
            <person name="Cuomo C."/>
            <person name="Ma L.-J."/>
            <person name="Henn M.R."/>
            <person name="Sil A."/>
            <person name="Goldman B."/>
            <person name="Young S.K."/>
            <person name="Kodira C.D."/>
            <person name="Zeng Q."/>
            <person name="Koehrsen M."/>
            <person name="Alvarado L."/>
            <person name="Berlin A."/>
            <person name="Borenstein D."/>
            <person name="Chen Z."/>
            <person name="Engels R."/>
            <person name="Freedman E."/>
            <person name="Gellesch M."/>
            <person name="Goldberg J."/>
            <person name="Griggs A."/>
            <person name="Gujja S."/>
            <person name="Heiman D."/>
            <person name="Hepburn T."/>
            <person name="Howarth C."/>
            <person name="Jen D."/>
            <person name="Larson L."/>
            <person name="Lewis B."/>
            <person name="Mehta T."/>
            <person name="Park D."/>
            <person name="Pearson M."/>
            <person name="Roberts A."/>
            <person name="Saif S."/>
            <person name="Shea T."/>
            <person name="Shenoy N."/>
            <person name="Sisk P."/>
            <person name="Stolte C."/>
            <person name="Sykes S."/>
            <person name="Walk T."/>
            <person name="White J."/>
            <person name="Yandava C."/>
            <person name="Klein B."/>
            <person name="McEwen J.G."/>
            <person name="Puccia R."/>
            <person name="Goldman G.H."/>
            <person name="Felipe M.S."/>
            <person name="Nino-Vega G."/>
            <person name="San-Blas G."/>
            <person name="Taylor J."/>
            <person name="Mendoza L."/>
            <person name="Galagan J."/>
            <person name="Nusbaum C."/>
            <person name="Birren B."/>
        </authorList>
    </citation>
    <scope>NUCLEOTIDE SEQUENCE [LARGE SCALE GENOMIC DNA]</scope>
    <source>
        <strain evidence="2">H88</strain>
    </source>
</reference>
<name>F0UGD8_AJEC8</name>
<proteinExistence type="predicted"/>
<dbReference type="AlphaFoldDB" id="F0UGD8"/>
<gene>
    <name evidence="1" type="ORF">HCEG_03506</name>
</gene>
<dbReference type="HOGENOM" id="CLU_2049010_0_0_1"/>
<evidence type="ECO:0000313" key="1">
    <source>
        <dbReference type="EMBL" id="EGC44291.1"/>
    </source>
</evidence>
<dbReference type="EMBL" id="DS990638">
    <property type="protein sequence ID" value="EGC44291.1"/>
    <property type="molecule type" value="Genomic_DNA"/>
</dbReference>
<evidence type="ECO:0000313" key="2">
    <source>
        <dbReference type="Proteomes" id="UP000008142"/>
    </source>
</evidence>
<organism evidence="2">
    <name type="scientific">Ajellomyces capsulatus (strain H88)</name>
    <name type="common">Darling's disease fungus</name>
    <name type="synonym">Histoplasma capsulatum</name>
    <dbReference type="NCBI Taxonomy" id="544711"/>
    <lineage>
        <taxon>Eukaryota</taxon>
        <taxon>Fungi</taxon>
        <taxon>Dikarya</taxon>
        <taxon>Ascomycota</taxon>
        <taxon>Pezizomycotina</taxon>
        <taxon>Eurotiomycetes</taxon>
        <taxon>Eurotiomycetidae</taxon>
        <taxon>Onygenales</taxon>
        <taxon>Ajellomycetaceae</taxon>
        <taxon>Histoplasma</taxon>
    </lineage>
</organism>
<accession>F0UGD8</accession>
<sequence length="120" mass="13009">MPSRHDKPLGDILEREAGIGSRRNLNAYGFCVCASTGVLIDLSSPEPQVQTTKAIGIRNDYLATVGAAVRKSLLESEDEGCARTLSIDLKTNWSCVDHLIPPDNFEPQAIGYFNNKSSNG</sequence>
<protein>
    <submittedName>
        <fullName evidence="1">Predicted protein</fullName>
    </submittedName>
</protein>